<dbReference type="InterPro" id="IPR013332">
    <property type="entry name" value="KPR_N"/>
</dbReference>
<organism evidence="7 8">
    <name type="scientific">Ruminococcus bicirculans</name>
    <name type="common">ex Wegman et al. 2014</name>
    <dbReference type="NCBI Taxonomy" id="1160721"/>
    <lineage>
        <taxon>Bacteria</taxon>
        <taxon>Bacillati</taxon>
        <taxon>Bacillota</taxon>
        <taxon>Clostridia</taxon>
        <taxon>Eubacteriales</taxon>
        <taxon>Oscillospiraceae</taxon>
        <taxon>Ruminococcus</taxon>
    </lineage>
</organism>
<dbReference type="Gene3D" id="3.40.50.720">
    <property type="entry name" value="NAD(P)-binding Rossmann-like Domain"/>
    <property type="match status" value="1"/>
</dbReference>
<evidence type="ECO:0000256" key="3">
    <source>
        <dbReference type="ARBA" id="ARBA00023002"/>
    </source>
</evidence>
<dbReference type="RefSeq" id="WP_256322479.1">
    <property type="nucleotide sequence ID" value="NZ_JANGCN010000036.1"/>
</dbReference>
<comment type="similarity">
    <text evidence="1 4">Belongs to the ketopantoate reductase family.</text>
</comment>
<protein>
    <recommendedName>
        <fullName evidence="4">2-dehydropantoate 2-reductase</fullName>
        <ecNumber evidence="4">1.1.1.169</ecNumber>
    </recommendedName>
    <alternativeName>
        <fullName evidence="4">Ketopantoate reductase</fullName>
    </alternativeName>
</protein>
<evidence type="ECO:0000259" key="6">
    <source>
        <dbReference type="Pfam" id="PF08546"/>
    </source>
</evidence>
<evidence type="ECO:0000256" key="1">
    <source>
        <dbReference type="ARBA" id="ARBA00007870"/>
    </source>
</evidence>
<dbReference type="InterPro" id="IPR013328">
    <property type="entry name" value="6PGD_dom2"/>
</dbReference>
<dbReference type="GO" id="GO:0015940">
    <property type="term" value="P:pantothenate biosynthetic process"/>
    <property type="evidence" value="ECO:0007669"/>
    <property type="project" value="UniProtKB-KW"/>
</dbReference>
<dbReference type="EC" id="1.1.1.169" evidence="4"/>
<dbReference type="PANTHER" id="PTHR21708">
    <property type="entry name" value="PROBABLE 2-DEHYDROPANTOATE 2-REDUCTASE"/>
    <property type="match status" value="1"/>
</dbReference>
<dbReference type="NCBIfam" id="TIGR00745">
    <property type="entry name" value="apbA_panE"/>
    <property type="match status" value="1"/>
</dbReference>
<evidence type="ECO:0000256" key="2">
    <source>
        <dbReference type="ARBA" id="ARBA00022857"/>
    </source>
</evidence>
<feature type="domain" description="Ketopantoate reductase C-terminal" evidence="6">
    <location>
        <begin position="176"/>
        <end position="300"/>
    </location>
</feature>
<dbReference type="EMBL" id="JANGCN010000036">
    <property type="protein sequence ID" value="MCQ5154089.1"/>
    <property type="molecule type" value="Genomic_DNA"/>
</dbReference>
<dbReference type="PANTHER" id="PTHR21708:SF26">
    <property type="entry name" value="2-DEHYDROPANTOATE 2-REDUCTASE"/>
    <property type="match status" value="1"/>
</dbReference>
<dbReference type="GO" id="GO:0005737">
    <property type="term" value="C:cytoplasm"/>
    <property type="evidence" value="ECO:0007669"/>
    <property type="project" value="TreeGrafter"/>
</dbReference>
<dbReference type="Pfam" id="PF02558">
    <property type="entry name" value="ApbA"/>
    <property type="match status" value="1"/>
</dbReference>
<evidence type="ECO:0000313" key="7">
    <source>
        <dbReference type="EMBL" id="MCQ5154089.1"/>
    </source>
</evidence>
<evidence type="ECO:0000256" key="4">
    <source>
        <dbReference type="RuleBase" id="RU362068"/>
    </source>
</evidence>
<keyword evidence="4" id="KW-0566">Pantothenate biosynthesis</keyword>
<dbReference type="AlphaFoldDB" id="A0AAW5KQE8"/>
<dbReference type="InterPro" id="IPR051402">
    <property type="entry name" value="KPR-Related"/>
</dbReference>
<keyword evidence="2 4" id="KW-0521">NADP</keyword>
<comment type="caution">
    <text evidence="7">The sequence shown here is derived from an EMBL/GenBank/DDBJ whole genome shotgun (WGS) entry which is preliminary data.</text>
</comment>
<comment type="catalytic activity">
    <reaction evidence="4">
        <text>(R)-pantoate + NADP(+) = 2-dehydropantoate + NADPH + H(+)</text>
        <dbReference type="Rhea" id="RHEA:16233"/>
        <dbReference type="ChEBI" id="CHEBI:11561"/>
        <dbReference type="ChEBI" id="CHEBI:15378"/>
        <dbReference type="ChEBI" id="CHEBI:15980"/>
        <dbReference type="ChEBI" id="CHEBI:57783"/>
        <dbReference type="ChEBI" id="CHEBI:58349"/>
        <dbReference type="EC" id="1.1.1.169"/>
    </reaction>
</comment>
<evidence type="ECO:0000259" key="5">
    <source>
        <dbReference type="Pfam" id="PF02558"/>
    </source>
</evidence>
<dbReference type="Pfam" id="PF08546">
    <property type="entry name" value="ApbA_C"/>
    <property type="match status" value="1"/>
</dbReference>
<name>A0AAW5KQE8_9FIRM</name>
<evidence type="ECO:0000313" key="8">
    <source>
        <dbReference type="Proteomes" id="UP001206236"/>
    </source>
</evidence>
<dbReference type="InterPro" id="IPR036291">
    <property type="entry name" value="NAD(P)-bd_dom_sf"/>
</dbReference>
<comment type="pathway">
    <text evidence="4">Cofactor biosynthesis; (R)-pantothenate biosynthesis; (R)-pantoate from 3-methyl-2-oxobutanoate: step 2/2.</text>
</comment>
<feature type="domain" description="Ketopantoate reductase N-terminal" evidence="5">
    <location>
        <begin position="5"/>
        <end position="126"/>
    </location>
</feature>
<dbReference type="GO" id="GO:0008677">
    <property type="term" value="F:2-dehydropantoate 2-reductase activity"/>
    <property type="evidence" value="ECO:0007669"/>
    <property type="project" value="UniProtKB-EC"/>
</dbReference>
<sequence>MGGYVALMGLGAVGVPIANLLFDKYKDNFILLSSKEFLHTLTDEDVYINNKLFNPVIVSEQKQLKEKIGLLILTVKNYHIISACRFLENVIDENTVILPLQNGIYSYDYLKGLFPNNVILEGFAKGPNTICTSNGFEYQRAGELHIGTTNHENKEYAKSTYDKLVSADIECYYEDNIQREVWKKLMLNVAGNAITAITGIDYCDFKHSEEVQNLCRKTMREFLLVSNAYGIDLNEDDIDDVMSYYLSFNVSKHTSMLEDVIHKRKTENEFIAGYISRLAIKLGIYTPNIDMLYELIKIKETVYLRGK</sequence>
<dbReference type="Gene3D" id="1.10.1040.10">
    <property type="entry name" value="N-(1-d-carboxylethyl)-l-norvaline Dehydrogenase, domain 2"/>
    <property type="match status" value="1"/>
</dbReference>
<dbReference type="InterPro" id="IPR013752">
    <property type="entry name" value="KPA_reductase"/>
</dbReference>
<comment type="function">
    <text evidence="4">Catalyzes the NADPH-dependent reduction of ketopantoate into pantoic acid.</text>
</comment>
<dbReference type="Proteomes" id="UP001206236">
    <property type="component" value="Unassembled WGS sequence"/>
</dbReference>
<dbReference type="SUPFAM" id="SSF51735">
    <property type="entry name" value="NAD(P)-binding Rossmann-fold domains"/>
    <property type="match status" value="1"/>
</dbReference>
<proteinExistence type="inferred from homology"/>
<dbReference type="SUPFAM" id="SSF48179">
    <property type="entry name" value="6-phosphogluconate dehydrogenase C-terminal domain-like"/>
    <property type="match status" value="1"/>
</dbReference>
<keyword evidence="3 4" id="KW-0560">Oxidoreductase</keyword>
<reference evidence="7" key="1">
    <citation type="submission" date="2022-06" db="EMBL/GenBank/DDBJ databases">
        <title>Isolation of gut microbiota from human fecal samples.</title>
        <authorList>
            <person name="Pamer E.G."/>
            <person name="Barat B."/>
            <person name="Waligurski E."/>
            <person name="Medina S."/>
            <person name="Paddock L."/>
            <person name="Mostad J."/>
        </authorList>
    </citation>
    <scope>NUCLEOTIDE SEQUENCE</scope>
    <source>
        <strain evidence="7">DFI.5.57</strain>
    </source>
</reference>
<gene>
    <name evidence="7" type="ORF">NE632_12335</name>
</gene>
<dbReference type="FunFam" id="1.10.1040.10:FF:000017">
    <property type="entry name" value="2-dehydropantoate 2-reductase"/>
    <property type="match status" value="1"/>
</dbReference>
<dbReference type="InterPro" id="IPR003710">
    <property type="entry name" value="ApbA"/>
</dbReference>
<dbReference type="InterPro" id="IPR008927">
    <property type="entry name" value="6-PGluconate_DH-like_C_sf"/>
</dbReference>
<accession>A0AAW5KQE8</accession>